<proteinExistence type="predicted"/>
<evidence type="ECO:0000313" key="2">
    <source>
        <dbReference type="EMBL" id="KAF1950318.1"/>
    </source>
</evidence>
<keyword evidence="3" id="KW-1185">Reference proteome</keyword>
<dbReference type="Proteomes" id="UP000800035">
    <property type="component" value="Unassembled WGS sequence"/>
</dbReference>
<organism evidence="2 3">
    <name type="scientific">Byssothecium circinans</name>
    <dbReference type="NCBI Taxonomy" id="147558"/>
    <lineage>
        <taxon>Eukaryota</taxon>
        <taxon>Fungi</taxon>
        <taxon>Dikarya</taxon>
        <taxon>Ascomycota</taxon>
        <taxon>Pezizomycotina</taxon>
        <taxon>Dothideomycetes</taxon>
        <taxon>Pleosporomycetidae</taxon>
        <taxon>Pleosporales</taxon>
        <taxon>Massarineae</taxon>
        <taxon>Massarinaceae</taxon>
        <taxon>Byssothecium</taxon>
    </lineage>
</organism>
<feature type="region of interest" description="Disordered" evidence="1">
    <location>
        <begin position="43"/>
        <end position="62"/>
    </location>
</feature>
<gene>
    <name evidence="2" type="ORF">CC80DRAFT_243972</name>
</gene>
<name>A0A6A5TDE1_9PLEO</name>
<evidence type="ECO:0000313" key="3">
    <source>
        <dbReference type="Proteomes" id="UP000800035"/>
    </source>
</evidence>
<dbReference type="EMBL" id="ML977027">
    <property type="protein sequence ID" value="KAF1950318.1"/>
    <property type="molecule type" value="Genomic_DNA"/>
</dbReference>
<reference evidence="2" key="1">
    <citation type="journal article" date="2020" name="Stud. Mycol.">
        <title>101 Dothideomycetes genomes: a test case for predicting lifestyles and emergence of pathogens.</title>
        <authorList>
            <person name="Haridas S."/>
            <person name="Albert R."/>
            <person name="Binder M."/>
            <person name="Bloem J."/>
            <person name="Labutti K."/>
            <person name="Salamov A."/>
            <person name="Andreopoulos B."/>
            <person name="Baker S."/>
            <person name="Barry K."/>
            <person name="Bills G."/>
            <person name="Bluhm B."/>
            <person name="Cannon C."/>
            <person name="Castanera R."/>
            <person name="Culley D."/>
            <person name="Daum C."/>
            <person name="Ezra D."/>
            <person name="Gonzalez J."/>
            <person name="Henrissat B."/>
            <person name="Kuo A."/>
            <person name="Liang C."/>
            <person name="Lipzen A."/>
            <person name="Lutzoni F."/>
            <person name="Magnuson J."/>
            <person name="Mondo S."/>
            <person name="Nolan M."/>
            <person name="Ohm R."/>
            <person name="Pangilinan J."/>
            <person name="Park H.-J."/>
            <person name="Ramirez L."/>
            <person name="Alfaro M."/>
            <person name="Sun H."/>
            <person name="Tritt A."/>
            <person name="Yoshinaga Y."/>
            <person name="Zwiers L.-H."/>
            <person name="Turgeon B."/>
            <person name="Goodwin S."/>
            <person name="Spatafora J."/>
            <person name="Crous P."/>
            <person name="Grigoriev I."/>
        </authorList>
    </citation>
    <scope>NUCLEOTIDE SEQUENCE</scope>
    <source>
        <strain evidence="2">CBS 675.92</strain>
    </source>
</reference>
<sequence length="62" mass="6405">MSLGSVQGHIPIHGLSQAWPKAYPLKSHDSIIIDAGLSSALATPSHGTSGTEALRHASPLHV</sequence>
<dbReference type="AlphaFoldDB" id="A0A6A5TDE1"/>
<protein>
    <submittedName>
        <fullName evidence="2">Uncharacterized protein</fullName>
    </submittedName>
</protein>
<evidence type="ECO:0000256" key="1">
    <source>
        <dbReference type="SAM" id="MobiDB-lite"/>
    </source>
</evidence>
<accession>A0A6A5TDE1</accession>